<evidence type="ECO:0000313" key="2">
    <source>
        <dbReference type="EMBL" id="TQS45150.1"/>
    </source>
</evidence>
<gene>
    <name evidence="2" type="ORF">FL583_11695</name>
</gene>
<evidence type="ECO:0000313" key="3">
    <source>
        <dbReference type="Proteomes" id="UP000317982"/>
    </source>
</evidence>
<accession>A0A545AUZ2</accession>
<dbReference type="EMBL" id="VIRS01000006">
    <property type="protein sequence ID" value="TQS45150.1"/>
    <property type="molecule type" value="Genomic_DNA"/>
</dbReference>
<evidence type="ECO:0000256" key="1">
    <source>
        <dbReference type="SAM" id="Phobius"/>
    </source>
</evidence>
<protein>
    <submittedName>
        <fullName evidence="2">Uncharacterized protein</fullName>
    </submittedName>
</protein>
<reference evidence="2 3" key="1">
    <citation type="submission" date="2019-07" db="EMBL/GenBank/DDBJ databases">
        <title>Cryptosporangium phraense sp. nov., isolated from plant litter.</title>
        <authorList>
            <person name="Suriyachadkun C."/>
        </authorList>
    </citation>
    <scope>NUCLEOTIDE SEQUENCE [LARGE SCALE GENOMIC DNA]</scope>
    <source>
        <strain evidence="2 3">A-T 5661</strain>
    </source>
</reference>
<keyword evidence="1" id="KW-0472">Membrane</keyword>
<comment type="caution">
    <text evidence="2">The sequence shown here is derived from an EMBL/GenBank/DDBJ whole genome shotgun (WGS) entry which is preliminary data.</text>
</comment>
<name>A0A545AUZ2_9ACTN</name>
<keyword evidence="1" id="KW-1133">Transmembrane helix</keyword>
<dbReference type="InParanoid" id="A0A545AUZ2"/>
<organism evidence="2 3">
    <name type="scientific">Cryptosporangium phraense</name>
    <dbReference type="NCBI Taxonomy" id="2593070"/>
    <lineage>
        <taxon>Bacteria</taxon>
        <taxon>Bacillati</taxon>
        <taxon>Actinomycetota</taxon>
        <taxon>Actinomycetes</taxon>
        <taxon>Cryptosporangiales</taxon>
        <taxon>Cryptosporangiaceae</taxon>
        <taxon>Cryptosporangium</taxon>
    </lineage>
</organism>
<keyword evidence="1" id="KW-0812">Transmembrane</keyword>
<sequence length="59" mass="6227">MIDTREVTFFGAAALNFLAMLAATGATVVVLDAAARLSIPRLVHAVGLQARVSVWTVED</sequence>
<dbReference type="RefSeq" id="WP_142704600.1">
    <property type="nucleotide sequence ID" value="NZ_VIRS01000006.1"/>
</dbReference>
<dbReference type="AlphaFoldDB" id="A0A545AUZ2"/>
<proteinExistence type="predicted"/>
<feature type="transmembrane region" description="Helical" evidence="1">
    <location>
        <begin position="12"/>
        <end position="31"/>
    </location>
</feature>
<keyword evidence="3" id="KW-1185">Reference proteome</keyword>
<dbReference type="Proteomes" id="UP000317982">
    <property type="component" value="Unassembled WGS sequence"/>
</dbReference>